<dbReference type="InterPro" id="IPR035897">
    <property type="entry name" value="Toll_tir_struct_dom_sf"/>
</dbReference>
<dbReference type="Proteomes" id="UP000288805">
    <property type="component" value="Unassembled WGS sequence"/>
</dbReference>
<proteinExistence type="predicted"/>
<organism evidence="2 3">
    <name type="scientific">Vitis vinifera</name>
    <name type="common">Grape</name>
    <dbReference type="NCBI Taxonomy" id="29760"/>
    <lineage>
        <taxon>Eukaryota</taxon>
        <taxon>Viridiplantae</taxon>
        <taxon>Streptophyta</taxon>
        <taxon>Embryophyta</taxon>
        <taxon>Tracheophyta</taxon>
        <taxon>Spermatophyta</taxon>
        <taxon>Magnoliopsida</taxon>
        <taxon>eudicotyledons</taxon>
        <taxon>Gunneridae</taxon>
        <taxon>Pentapetalae</taxon>
        <taxon>rosids</taxon>
        <taxon>Vitales</taxon>
        <taxon>Vitaceae</taxon>
        <taxon>Viteae</taxon>
        <taxon>Vitis</taxon>
    </lineage>
</organism>
<dbReference type="Gene3D" id="3.40.50.10140">
    <property type="entry name" value="Toll/interleukin-1 receptor homology (TIR) domain"/>
    <property type="match status" value="1"/>
</dbReference>
<evidence type="ECO:0000313" key="3">
    <source>
        <dbReference type="Proteomes" id="UP000288805"/>
    </source>
</evidence>
<dbReference type="InterPro" id="IPR000157">
    <property type="entry name" value="TIR_dom"/>
</dbReference>
<feature type="domain" description="TIR" evidence="1">
    <location>
        <begin position="21"/>
        <end position="75"/>
    </location>
</feature>
<accession>A0A438H341</accession>
<dbReference type="EMBL" id="QGNW01000288">
    <property type="protein sequence ID" value="RVW78915.1"/>
    <property type="molecule type" value="Genomic_DNA"/>
</dbReference>
<dbReference type="SUPFAM" id="SSF52200">
    <property type="entry name" value="Toll/Interleukin receptor TIR domain"/>
    <property type="match status" value="1"/>
</dbReference>
<reference evidence="2 3" key="1">
    <citation type="journal article" date="2018" name="PLoS Genet.">
        <title>Population sequencing reveals clonal diversity and ancestral inbreeding in the grapevine cultivar Chardonnay.</title>
        <authorList>
            <person name="Roach M.J."/>
            <person name="Johnson D.L."/>
            <person name="Bohlmann J."/>
            <person name="van Vuuren H.J."/>
            <person name="Jones S.J."/>
            <person name="Pretorius I.S."/>
            <person name="Schmidt S.A."/>
            <person name="Borneman A.R."/>
        </authorList>
    </citation>
    <scope>NUCLEOTIDE SEQUENCE [LARGE SCALE GENOMIC DNA]</scope>
    <source>
        <strain evidence="3">cv. Chardonnay</strain>
        <tissue evidence="2">Leaf</tissue>
    </source>
</reference>
<comment type="caution">
    <text evidence="2">The sequence shown here is derived from an EMBL/GenBank/DDBJ whole genome shotgun (WGS) entry which is preliminary data.</text>
</comment>
<gene>
    <name evidence="2" type="ORF">CK203_052356</name>
</gene>
<dbReference type="Pfam" id="PF01582">
    <property type="entry name" value="TIR"/>
    <property type="match status" value="1"/>
</dbReference>
<sequence length="79" mass="9351">MEFTPSEMMKKLRKDRTSNRIIEYTTLEDNKVIPVFYHVKPLDVGHQSGRFKVAFFNHEKNADEKWRIALKKAAQLVDN</sequence>
<evidence type="ECO:0000259" key="1">
    <source>
        <dbReference type="Pfam" id="PF01582"/>
    </source>
</evidence>
<dbReference type="GO" id="GO:0007165">
    <property type="term" value="P:signal transduction"/>
    <property type="evidence" value="ECO:0007669"/>
    <property type="project" value="InterPro"/>
</dbReference>
<name>A0A438H341_VITVI</name>
<evidence type="ECO:0000313" key="2">
    <source>
        <dbReference type="EMBL" id="RVW78915.1"/>
    </source>
</evidence>
<dbReference type="AlphaFoldDB" id="A0A438H341"/>
<protein>
    <recommendedName>
        <fullName evidence="1">TIR domain-containing protein</fullName>
    </recommendedName>
</protein>